<dbReference type="Pfam" id="PF00482">
    <property type="entry name" value="T2SSF"/>
    <property type="match status" value="2"/>
</dbReference>
<keyword evidence="4" id="KW-1003">Cell membrane</keyword>
<gene>
    <name evidence="12" type="primary">pilC</name>
    <name evidence="12" type="ORF">LHA_1628</name>
</gene>
<dbReference type="InterPro" id="IPR042094">
    <property type="entry name" value="T2SS_GspF_sf"/>
</dbReference>
<sequence>MINQSKFLAMLKKDQAWGLALTKKIHQTDITMFSRQMATMIGAGMPLVPAFDVIRRSTTNKHLKSLVLEIKDDIEASDSFAEALHKHPTHFNSLFCSLIDAGEKSGTLAIMLDKIATYQERLDTVRRKVKKAMAYPLTVLLMAFFITSGLLMFVIPQFIVLFQSFGAELPFLTRTIIHLSNIFQTYGYVLLGTFIGVIGGIIYRKKTSLDFSRRIDHILLKLPVFGLLLTKSIIARFSRTLAITFSAGLPLMQALQAAGNVTGNRIYQLASCRIQDAIAYGQQLNLALENTGLFPALVIQIVAIGEESGTLEIMLNKIADYYEDEINHTIETLNILLEPFIMAILGIVIGTLLLAVYVPIFKLGSIM</sequence>
<feature type="domain" description="Type II secretion system protein GspF" evidence="11">
    <location>
        <begin position="237"/>
        <end position="359"/>
    </location>
</feature>
<evidence type="ECO:0000313" key="12">
    <source>
        <dbReference type="EMBL" id="CEK10668.1"/>
    </source>
</evidence>
<reference evidence="13" key="1">
    <citation type="submission" date="2014-09" db="EMBL/GenBank/DDBJ databases">
        <authorList>
            <person name="Gomez-Valero L."/>
        </authorList>
    </citation>
    <scope>NUCLEOTIDE SEQUENCE [LARGE SCALE GENOMIC DNA]</scope>
    <source>
        <strain evidence="13">ATCC35250</strain>
    </source>
</reference>
<comment type="similarity">
    <text evidence="2 9">Belongs to the GSP F family.</text>
</comment>
<dbReference type="STRING" id="449.LHA_1628"/>
<keyword evidence="8 10" id="KW-0472">Membrane</keyword>
<dbReference type="HOGENOM" id="CLU_035032_2_2_6"/>
<evidence type="ECO:0000256" key="1">
    <source>
        <dbReference type="ARBA" id="ARBA00004429"/>
    </source>
</evidence>
<organism evidence="12 13">
    <name type="scientific">Legionella hackeliae</name>
    <dbReference type="NCBI Taxonomy" id="449"/>
    <lineage>
        <taxon>Bacteria</taxon>
        <taxon>Pseudomonadati</taxon>
        <taxon>Pseudomonadota</taxon>
        <taxon>Gammaproteobacteria</taxon>
        <taxon>Legionellales</taxon>
        <taxon>Legionellaceae</taxon>
        <taxon>Legionella</taxon>
    </lineage>
</organism>
<feature type="transmembrane region" description="Helical" evidence="10">
    <location>
        <begin position="340"/>
        <end position="361"/>
    </location>
</feature>
<keyword evidence="5" id="KW-0997">Cell inner membrane</keyword>
<feature type="transmembrane region" description="Helical" evidence="10">
    <location>
        <begin position="182"/>
        <end position="203"/>
    </location>
</feature>
<dbReference type="PANTHER" id="PTHR30012:SF7">
    <property type="entry name" value="PROTEIN TRANSPORT PROTEIN HOFC HOMOLOG"/>
    <property type="match status" value="1"/>
</dbReference>
<evidence type="ECO:0000256" key="4">
    <source>
        <dbReference type="ARBA" id="ARBA00022475"/>
    </source>
</evidence>
<keyword evidence="3 9" id="KW-0813">Transport</keyword>
<dbReference type="PATRIC" id="fig|449.7.peg.2013"/>
<dbReference type="Proteomes" id="UP000032803">
    <property type="component" value="Chromosome I"/>
</dbReference>
<name>A0A0A8UPL4_LEGHA</name>
<evidence type="ECO:0000256" key="8">
    <source>
        <dbReference type="ARBA" id="ARBA00023136"/>
    </source>
</evidence>
<dbReference type="GO" id="GO:0005886">
    <property type="term" value="C:plasma membrane"/>
    <property type="evidence" value="ECO:0007669"/>
    <property type="project" value="UniProtKB-SubCell"/>
</dbReference>
<dbReference type="Gene3D" id="1.20.81.30">
    <property type="entry name" value="Type II secretion system (T2SS), domain F"/>
    <property type="match status" value="2"/>
</dbReference>
<evidence type="ECO:0000256" key="7">
    <source>
        <dbReference type="ARBA" id="ARBA00022989"/>
    </source>
</evidence>
<evidence type="ECO:0000256" key="5">
    <source>
        <dbReference type="ARBA" id="ARBA00022519"/>
    </source>
</evidence>
<evidence type="ECO:0000256" key="3">
    <source>
        <dbReference type="ARBA" id="ARBA00022448"/>
    </source>
</evidence>
<evidence type="ECO:0000256" key="9">
    <source>
        <dbReference type="RuleBase" id="RU003923"/>
    </source>
</evidence>
<feature type="domain" description="Type II secretion system protein GspF" evidence="11">
    <location>
        <begin position="33"/>
        <end position="156"/>
    </location>
</feature>
<dbReference type="AlphaFoldDB" id="A0A0A8UPL4"/>
<keyword evidence="6 9" id="KW-0812">Transmembrane</keyword>
<keyword evidence="13" id="KW-1185">Reference proteome</keyword>
<dbReference type="FunFam" id="1.20.81.30:FF:000001">
    <property type="entry name" value="Type II secretion system protein F"/>
    <property type="match status" value="2"/>
</dbReference>
<dbReference type="InterPro" id="IPR018076">
    <property type="entry name" value="T2SS_GspF_dom"/>
</dbReference>
<evidence type="ECO:0000256" key="2">
    <source>
        <dbReference type="ARBA" id="ARBA00005745"/>
    </source>
</evidence>
<evidence type="ECO:0000256" key="6">
    <source>
        <dbReference type="ARBA" id="ARBA00022692"/>
    </source>
</evidence>
<comment type="subcellular location">
    <subcellularLocation>
        <location evidence="1 9">Cell inner membrane</location>
        <topology evidence="1 9">Multi-pass membrane protein</topology>
    </subcellularLocation>
</comment>
<feature type="transmembrane region" description="Helical" evidence="10">
    <location>
        <begin position="134"/>
        <end position="162"/>
    </location>
</feature>
<dbReference type="PANTHER" id="PTHR30012">
    <property type="entry name" value="GENERAL SECRETION PATHWAY PROTEIN"/>
    <property type="match status" value="1"/>
</dbReference>
<dbReference type="OrthoDB" id="9805682at2"/>
<dbReference type="PROSITE" id="PS00874">
    <property type="entry name" value="T2SP_F"/>
    <property type="match status" value="1"/>
</dbReference>
<dbReference type="InterPro" id="IPR001992">
    <property type="entry name" value="T2SS_GspF/T4SS_PilC_CS"/>
</dbReference>
<dbReference type="RefSeq" id="WP_052673635.1">
    <property type="nucleotide sequence ID" value="NZ_LN681225.1"/>
</dbReference>
<dbReference type="PRINTS" id="PR00812">
    <property type="entry name" value="BCTERIALGSPF"/>
</dbReference>
<accession>A0A0A8UPL4</accession>
<evidence type="ECO:0000259" key="11">
    <source>
        <dbReference type="Pfam" id="PF00482"/>
    </source>
</evidence>
<dbReference type="InterPro" id="IPR003004">
    <property type="entry name" value="GspF/PilC"/>
</dbReference>
<evidence type="ECO:0000313" key="13">
    <source>
        <dbReference type="Proteomes" id="UP000032803"/>
    </source>
</evidence>
<evidence type="ECO:0000256" key="10">
    <source>
        <dbReference type="SAM" id="Phobius"/>
    </source>
</evidence>
<dbReference type="GO" id="GO:0015628">
    <property type="term" value="P:protein secretion by the type II secretion system"/>
    <property type="evidence" value="ECO:0007669"/>
    <property type="project" value="TreeGrafter"/>
</dbReference>
<keyword evidence="7 10" id="KW-1133">Transmembrane helix</keyword>
<proteinExistence type="inferred from homology"/>
<protein>
    <submittedName>
        <fullName evidence="12">Type 4 fimbrial assembly protein pilC</fullName>
    </submittedName>
</protein>
<dbReference type="EMBL" id="LN681225">
    <property type="protein sequence ID" value="CEK10668.1"/>
    <property type="molecule type" value="Genomic_DNA"/>
</dbReference>
<dbReference type="KEGG" id="lha:LHA_1628"/>